<dbReference type="PANTHER" id="PTHR13710:SF105">
    <property type="entry name" value="ATP-DEPENDENT DNA HELICASE Q1"/>
    <property type="match status" value="1"/>
</dbReference>
<dbReference type="InterPro" id="IPR027417">
    <property type="entry name" value="P-loop_NTPase"/>
</dbReference>
<dbReference type="GO" id="GO:0043138">
    <property type="term" value="F:3'-5' DNA helicase activity"/>
    <property type="evidence" value="ECO:0007669"/>
    <property type="project" value="UniProtKB-EC"/>
</dbReference>
<accession>A0A2S4WGM7</accession>
<name>A0A2S4WGM7_9BASI</name>
<dbReference type="SUPFAM" id="SSF52540">
    <property type="entry name" value="P-loop containing nucleoside triphosphate hydrolases"/>
    <property type="match status" value="1"/>
</dbReference>
<protein>
    <recommendedName>
        <fullName evidence="7">DNA 3'-5' helicase</fullName>
        <ecNumber evidence="7">5.6.2.4</ecNumber>
    </recommendedName>
</protein>
<comment type="similarity">
    <text evidence="1">Belongs to the helicase family. RecQ subfamily.</text>
</comment>
<dbReference type="PROSITE" id="PS51194">
    <property type="entry name" value="HELICASE_CTER"/>
    <property type="match status" value="1"/>
</dbReference>
<dbReference type="GO" id="GO:0003677">
    <property type="term" value="F:DNA binding"/>
    <property type="evidence" value="ECO:0007669"/>
    <property type="project" value="UniProtKB-KW"/>
</dbReference>
<reference evidence="12" key="3">
    <citation type="journal article" date="2018" name="Mol. Plant Microbe Interact.">
        <title>Genome sequence resources for the wheat stripe rust pathogen (Puccinia striiformis f. sp. tritici) and the barley stripe rust pathogen (Puccinia striiformis f. sp. hordei).</title>
        <authorList>
            <person name="Xia C."/>
            <person name="Wang M."/>
            <person name="Yin C."/>
            <person name="Cornejo O.E."/>
            <person name="Hulbert S.H."/>
            <person name="Chen X."/>
        </authorList>
    </citation>
    <scope>NUCLEOTIDE SEQUENCE [LARGE SCALE GENOMIC DNA]</scope>
    <source>
        <strain evidence="12">93TX-2</strain>
    </source>
</reference>
<dbReference type="GO" id="GO:0005694">
    <property type="term" value="C:chromosome"/>
    <property type="evidence" value="ECO:0007669"/>
    <property type="project" value="TreeGrafter"/>
</dbReference>
<reference evidence="12" key="2">
    <citation type="journal article" date="2018" name="BMC Genomics">
        <title>Genomic insights into host adaptation between the wheat stripe rust pathogen (Puccinia striiformis f. sp. tritici) and the barley stripe rust pathogen (Puccinia striiformis f. sp. hordei).</title>
        <authorList>
            <person name="Xia C."/>
            <person name="Wang M."/>
            <person name="Yin C."/>
            <person name="Cornejo O.E."/>
            <person name="Hulbert S.H."/>
            <person name="Chen X."/>
        </authorList>
    </citation>
    <scope>NUCLEOTIDE SEQUENCE [LARGE SCALE GENOMIC DNA]</scope>
    <source>
        <strain evidence="12">93TX-2</strain>
    </source>
</reference>
<evidence type="ECO:0000256" key="4">
    <source>
        <dbReference type="ARBA" id="ARBA00023125"/>
    </source>
</evidence>
<evidence type="ECO:0000256" key="5">
    <source>
        <dbReference type="ARBA" id="ARBA00023235"/>
    </source>
</evidence>
<dbReference type="GO" id="GO:0005737">
    <property type="term" value="C:cytoplasm"/>
    <property type="evidence" value="ECO:0007669"/>
    <property type="project" value="TreeGrafter"/>
</dbReference>
<dbReference type="GO" id="GO:0005524">
    <property type="term" value="F:ATP binding"/>
    <property type="evidence" value="ECO:0007669"/>
    <property type="project" value="UniProtKB-KW"/>
</dbReference>
<keyword evidence="3" id="KW-0067">ATP-binding</keyword>
<dbReference type="InterPro" id="IPR001650">
    <property type="entry name" value="Helicase_C-like"/>
</dbReference>
<comment type="catalytic activity">
    <reaction evidence="6">
        <text>Couples ATP hydrolysis with the unwinding of duplex DNA by translocating in the 3'-5' direction.</text>
        <dbReference type="EC" id="5.6.2.4"/>
    </reaction>
</comment>
<evidence type="ECO:0000259" key="9">
    <source>
        <dbReference type="PROSITE" id="PS51192"/>
    </source>
</evidence>
<evidence type="ECO:0000256" key="2">
    <source>
        <dbReference type="ARBA" id="ARBA00022741"/>
    </source>
</evidence>
<evidence type="ECO:0000259" key="10">
    <source>
        <dbReference type="PROSITE" id="PS51194"/>
    </source>
</evidence>
<dbReference type="GO" id="GO:0000724">
    <property type="term" value="P:double-strand break repair via homologous recombination"/>
    <property type="evidence" value="ECO:0007669"/>
    <property type="project" value="TreeGrafter"/>
</dbReference>
<feature type="region of interest" description="Disordered" evidence="8">
    <location>
        <begin position="642"/>
        <end position="702"/>
    </location>
</feature>
<evidence type="ECO:0000256" key="8">
    <source>
        <dbReference type="SAM" id="MobiDB-lite"/>
    </source>
</evidence>
<feature type="domain" description="Helicase C-terminal" evidence="10">
    <location>
        <begin position="285"/>
        <end position="435"/>
    </location>
</feature>
<sequence>MIKIPKGVRSPTGINVDPRLSKLCNEKLKKHIEKVSLKCYKQAAKQLQIEAVINLVRGRNTFLLAGTGFGKSRIAEMYYQTIPEKDRAVIVTLNPLDGLGNNQVLKKELAGFTAINLTKLNFNKKTAADITKGVYQFVYLSPEIYLNNKLWDELYFSPQFQNRLGLIVVDEAHVIFIWGLVQSCKGTNTFAVHIRHEDSGIFRPSYGNLGGHLLFRNKNQSFCLSATCRPVAVAAIKKSLKLDDDSIDMLRGELTRPEIRIIRAPMDNSLASSLDVIKVFPSGKDITDDKLVPALVYSGSRNRTLTVLEVIDRARESHGACYSANSKCTRRYHSCSGDLDKLDTVRDFADAKFPIISCTMALGLGQNWKRVRKVVHMGRGDPASISQMIGRCGRDGRPGLAVLFMEKTRRKGKNSVAQFTRGAFQTDEDRLDALAITPVCLRIAFSLDNLLGYIPLWFDDPAYIIEREREKFVGFAACRCSNCLPVKGLALLNNLVFADQNNFDQIVTDDFQPPFIVDLKHKYPVKRAGTRKRKFNNMDRASLDVFREELVDKLAEFYDEQDVSGGDVEASDFFGTSAAELLVTNLHNIESPSDIRNHIGGECFDGQLQWLMKTISSFKINQEANTAARCTIQPAPKKKRCLTSTATQPAPSECLTQPAALGTNTNPSAPDAPLSKKAQAQRARDLKKLAKEKKVQVEQARQDQLAGFTKASKEKYNLEM</sequence>
<organism evidence="11 12">
    <name type="scientific">Puccinia striiformis</name>
    <dbReference type="NCBI Taxonomy" id="27350"/>
    <lineage>
        <taxon>Eukaryota</taxon>
        <taxon>Fungi</taxon>
        <taxon>Dikarya</taxon>
        <taxon>Basidiomycota</taxon>
        <taxon>Pucciniomycotina</taxon>
        <taxon>Pucciniomycetes</taxon>
        <taxon>Pucciniales</taxon>
        <taxon>Pucciniaceae</taxon>
        <taxon>Puccinia</taxon>
    </lineage>
</organism>
<dbReference type="EMBL" id="PKSM01000028">
    <property type="protein sequence ID" value="POW20858.1"/>
    <property type="molecule type" value="Genomic_DNA"/>
</dbReference>
<dbReference type="SMART" id="SM00490">
    <property type="entry name" value="HELICc"/>
    <property type="match status" value="1"/>
</dbReference>
<proteinExistence type="inferred from homology"/>
<keyword evidence="5" id="KW-0413">Isomerase</keyword>
<evidence type="ECO:0000313" key="12">
    <source>
        <dbReference type="Proteomes" id="UP000238274"/>
    </source>
</evidence>
<dbReference type="SMART" id="SM00487">
    <property type="entry name" value="DEXDc"/>
    <property type="match status" value="1"/>
</dbReference>
<keyword evidence="2" id="KW-0547">Nucleotide-binding</keyword>
<dbReference type="InterPro" id="IPR011545">
    <property type="entry name" value="DEAD/DEAH_box_helicase_dom"/>
</dbReference>
<dbReference type="PROSITE" id="PS51192">
    <property type="entry name" value="HELICASE_ATP_BIND_1"/>
    <property type="match status" value="1"/>
</dbReference>
<evidence type="ECO:0000313" key="11">
    <source>
        <dbReference type="EMBL" id="POW20858.1"/>
    </source>
</evidence>
<dbReference type="OrthoDB" id="2502526at2759"/>
<keyword evidence="4" id="KW-0238">DNA-binding</keyword>
<evidence type="ECO:0000256" key="3">
    <source>
        <dbReference type="ARBA" id="ARBA00022840"/>
    </source>
</evidence>
<evidence type="ECO:0000256" key="1">
    <source>
        <dbReference type="ARBA" id="ARBA00005446"/>
    </source>
</evidence>
<dbReference type="PANTHER" id="PTHR13710">
    <property type="entry name" value="DNA HELICASE RECQ FAMILY MEMBER"/>
    <property type="match status" value="1"/>
</dbReference>
<reference evidence="11 12" key="1">
    <citation type="submission" date="2017-12" db="EMBL/GenBank/DDBJ databases">
        <title>Gene loss provides genomic basis for host adaptation in cereal stripe rust fungi.</title>
        <authorList>
            <person name="Xia C."/>
        </authorList>
    </citation>
    <scope>NUCLEOTIDE SEQUENCE [LARGE SCALE GENOMIC DNA]</scope>
    <source>
        <strain evidence="11 12">93TX-2</strain>
    </source>
</reference>
<comment type="caution">
    <text evidence="11">The sequence shown here is derived from an EMBL/GenBank/DDBJ whole genome shotgun (WGS) entry which is preliminary data.</text>
</comment>
<dbReference type="Pfam" id="PF00271">
    <property type="entry name" value="Helicase_C"/>
    <property type="match status" value="1"/>
</dbReference>
<dbReference type="GO" id="GO:0009378">
    <property type="term" value="F:four-way junction helicase activity"/>
    <property type="evidence" value="ECO:0007669"/>
    <property type="project" value="TreeGrafter"/>
</dbReference>
<dbReference type="VEuPathDB" id="FungiDB:PSHT_03134"/>
<evidence type="ECO:0000256" key="7">
    <source>
        <dbReference type="ARBA" id="ARBA00034808"/>
    </source>
</evidence>
<dbReference type="AlphaFoldDB" id="A0A2S4WGM7"/>
<dbReference type="VEuPathDB" id="FungiDB:PSTT_06093"/>
<evidence type="ECO:0000256" key="6">
    <source>
        <dbReference type="ARBA" id="ARBA00034617"/>
    </source>
</evidence>
<dbReference type="InterPro" id="IPR014001">
    <property type="entry name" value="Helicase_ATP-bd"/>
</dbReference>
<keyword evidence="12" id="KW-1185">Reference proteome</keyword>
<dbReference type="Proteomes" id="UP000238274">
    <property type="component" value="Unassembled WGS sequence"/>
</dbReference>
<dbReference type="Gene3D" id="3.40.50.300">
    <property type="entry name" value="P-loop containing nucleotide triphosphate hydrolases"/>
    <property type="match status" value="2"/>
</dbReference>
<gene>
    <name evidence="11" type="ORF">PSHT_03134</name>
</gene>
<feature type="compositionally biased region" description="Basic and acidic residues" evidence="8">
    <location>
        <begin position="682"/>
        <end position="696"/>
    </location>
</feature>
<feature type="domain" description="Helicase ATP-binding" evidence="9">
    <location>
        <begin position="52"/>
        <end position="246"/>
    </location>
</feature>
<dbReference type="Pfam" id="PF00270">
    <property type="entry name" value="DEAD"/>
    <property type="match status" value="1"/>
</dbReference>
<dbReference type="EC" id="5.6.2.4" evidence="7"/>